<accession>A0A5B8Z851</accession>
<dbReference type="Proteomes" id="UP000321555">
    <property type="component" value="Chromosome"/>
</dbReference>
<organism evidence="1 2">
    <name type="scientific">Cytobacillus dafuensis</name>
    <name type="common">Bacillus dafuensis</name>
    <dbReference type="NCBI Taxonomy" id="1742359"/>
    <lineage>
        <taxon>Bacteria</taxon>
        <taxon>Bacillati</taxon>
        <taxon>Bacillota</taxon>
        <taxon>Bacilli</taxon>
        <taxon>Bacillales</taxon>
        <taxon>Bacillaceae</taxon>
        <taxon>Cytobacillus</taxon>
    </lineage>
</organism>
<reference evidence="2" key="1">
    <citation type="submission" date="2019-08" db="EMBL/GenBank/DDBJ databases">
        <authorList>
            <person name="Zheng X."/>
        </authorList>
    </citation>
    <scope>NUCLEOTIDE SEQUENCE [LARGE SCALE GENOMIC DNA]</scope>
    <source>
        <strain evidence="2">FJAT-25496</strain>
    </source>
</reference>
<proteinExistence type="predicted"/>
<dbReference type="RefSeq" id="WP_057776743.1">
    <property type="nucleotide sequence ID" value="NZ_CP042593.1"/>
</dbReference>
<dbReference type="KEGG" id="bda:FSZ17_18760"/>
<dbReference type="OrthoDB" id="4933449at2"/>
<evidence type="ECO:0000313" key="1">
    <source>
        <dbReference type="EMBL" id="QED49127.1"/>
    </source>
</evidence>
<dbReference type="EMBL" id="CP042593">
    <property type="protein sequence ID" value="QED49127.1"/>
    <property type="molecule type" value="Genomic_DNA"/>
</dbReference>
<keyword evidence="2" id="KW-1185">Reference proteome</keyword>
<sequence length="294" mass="32540">MKLAISGDDEFIERIEDCSFRGFVHSVFNCTFNIRNLESDELFTIVCKKTDNGPNTLVVDVEDFKNTSIEVNDPVMVMKKSLHIGDKLHISIRDCEKWESILPDFPKEIEMVKRNLNIVKDYIEVHGKSGGVKPDSASNLLFSKEVSRILDEQSRKLIHELLNGRISNALNYAVSLIGLGPGLTPSGDDFLVGLFTIMNIKNCYLFSNQSFCEEVVKKAKALTNDISYMALKKASIGKVRESIIQLVHAIMKGKDEELILSLNKVLNIGSSSGTDIALGLVCGLEANIKAGGKL</sequence>
<dbReference type="Pfam" id="PF11392">
    <property type="entry name" value="AllH"/>
    <property type="match status" value="1"/>
</dbReference>
<name>A0A5B8Z851_CYTDA</name>
<dbReference type="AlphaFoldDB" id="A0A5B8Z851"/>
<protein>
    <submittedName>
        <fullName evidence="1">DUF2877 domain-containing protein</fullName>
    </submittedName>
</protein>
<dbReference type="STRING" id="1742359.GCA_001439625_01607"/>
<gene>
    <name evidence="1" type="ORF">FSZ17_18760</name>
</gene>
<dbReference type="InterPro" id="IPR021530">
    <property type="entry name" value="AllH-like"/>
</dbReference>
<evidence type="ECO:0000313" key="2">
    <source>
        <dbReference type="Proteomes" id="UP000321555"/>
    </source>
</evidence>